<dbReference type="OrthoDB" id="5563539at2759"/>
<dbReference type="EMBL" id="BQFW01000003">
    <property type="protein sequence ID" value="GJJ69778.1"/>
    <property type="molecule type" value="Genomic_DNA"/>
</dbReference>
<dbReference type="AlphaFoldDB" id="A0A9P3H4V2"/>
<feature type="compositionally biased region" description="Polar residues" evidence="1">
    <location>
        <begin position="202"/>
        <end position="237"/>
    </location>
</feature>
<gene>
    <name evidence="2" type="ORF">EMPS_02126</name>
</gene>
<evidence type="ECO:0000313" key="3">
    <source>
        <dbReference type="Proteomes" id="UP000827284"/>
    </source>
</evidence>
<evidence type="ECO:0008006" key="4">
    <source>
        <dbReference type="Google" id="ProtNLM"/>
    </source>
</evidence>
<evidence type="ECO:0000313" key="2">
    <source>
        <dbReference type="EMBL" id="GJJ69778.1"/>
    </source>
</evidence>
<evidence type="ECO:0000256" key="1">
    <source>
        <dbReference type="SAM" id="MobiDB-lite"/>
    </source>
</evidence>
<comment type="caution">
    <text evidence="2">The sequence shown here is derived from an EMBL/GenBank/DDBJ whole genome shotgun (WGS) entry which is preliminary data.</text>
</comment>
<reference evidence="2" key="2">
    <citation type="journal article" date="2022" name="Microbiol. Resour. Announc.">
        <title>Whole-Genome Sequence of Entomortierella parvispora E1425, a Mucoromycotan Fungus Associated with Burkholderiaceae-Related Endosymbiotic Bacteria.</title>
        <authorList>
            <person name="Herlambang A."/>
            <person name="Guo Y."/>
            <person name="Takashima Y."/>
            <person name="Narisawa K."/>
            <person name="Ohta H."/>
            <person name="Nishizawa T."/>
        </authorList>
    </citation>
    <scope>NUCLEOTIDE SEQUENCE</scope>
    <source>
        <strain evidence="2">E1425</strain>
    </source>
</reference>
<reference evidence="2" key="1">
    <citation type="submission" date="2021-11" db="EMBL/GenBank/DDBJ databases">
        <authorList>
            <person name="Herlambang A."/>
            <person name="Guo Y."/>
            <person name="Takashima Y."/>
            <person name="Nishizawa T."/>
        </authorList>
    </citation>
    <scope>NUCLEOTIDE SEQUENCE</scope>
    <source>
        <strain evidence="2">E1425</strain>
    </source>
</reference>
<feature type="compositionally biased region" description="Low complexity" evidence="1">
    <location>
        <begin position="166"/>
        <end position="178"/>
    </location>
</feature>
<keyword evidence="3" id="KW-1185">Reference proteome</keyword>
<dbReference type="Proteomes" id="UP000827284">
    <property type="component" value="Unassembled WGS sequence"/>
</dbReference>
<proteinExistence type="predicted"/>
<protein>
    <recommendedName>
        <fullName evidence="4">Nitrogen regulatory protein areA GATA-like domain-containing protein</fullName>
    </recommendedName>
</protein>
<sequence length="580" mass="63752">MTSQQLVPSMCVDYLSHPLSTEHLLVCYQQITRQVAHAPQTPKAAALSFQHQSQLLLDLLGQHHQNLAMPLTKERPAPVGSKAELKRMQNALWRRSAQSSLAKDVPLVRPESLNWQKECDVLWLYGPLYSLGLVPSTDQLDIPSKSPQTNPQSPSLSMSPLADEGASTTRETSSATATPMETISELSGWESASSDKKVSPLPDSSVSFAPHHSTTPTLADSNNSPIINTPTMQSNHPARSMASRPKSALKRQRTKQQVLDELRAFTRSAGYAAWNQALAVSSSGSDSNTMALVEGSQSEPISPITTSPASFILPIFPSPTKYHFRSQDRRRASFPKSASHPNHLNLNVNVNMSVSMQDRNNSPPMPKHLRFSMEVQELVFLQSSPPFRISRAKPTRAHSDPAILSSNCSSFIAPSHPTNEVMQGSSSSSPPLYTNPSIDNLTQQLGNLITTATASGSLYDNTTTTFIKVRAHDFRGLGINEDDIPECGFNDDFSDEYLFEDCREDDDDDEFDIDDGCGLVEKQNGSSRLSAKDGIVARRIQAEDRQRHAPGVFWQVYTAVTGVKELIAWYGSMVYHSSSL</sequence>
<accession>A0A9P3H4V2</accession>
<feature type="compositionally biased region" description="Polar residues" evidence="1">
    <location>
        <begin position="145"/>
        <end position="158"/>
    </location>
</feature>
<organism evidence="2 3">
    <name type="scientific">Entomortierella parvispora</name>
    <dbReference type="NCBI Taxonomy" id="205924"/>
    <lineage>
        <taxon>Eukaryota</taxon>
        <taxon>Fungi</taxon>
        <taxon>Fungi incertae sedis</taxon>
        <taxon>Mucoromycota</taxon>
        <taxon>Mortierellomycotina</taxon>
        <taxon>Mortierellomycetes</taxon>
        <taxon>Mortierellales</taxon>
        <taxon>Mortierellaceae</taxon>
        <taxon>Entomortierella</taxon>
    </lineage>
</organism>
<name>A0A9P3H4V2_9FUNG</name>
<feature type="region of interest" description="Disordered" evidence="1">
    <location>
        <begin position="140"/>
        <end position="252"/>
    </location>
</feature>